<dbReference type="EMBL" id="JAPCKI010000003">
    <property type="protein sequence ID" value="MDD2177341.1"/>
    <property type="molecule type" value="Genomic_DNA"/>
</dbReference>
<accession>A0ABT5RUI7</accession>
<sequence>MLVMLNITSVPLTDIAVEGMIDPQALDALASAPIGFHNKGDAHA</sequence>
<organism evidence="1 2">
    <name type="scientific">Acidovorax benzenivorans</name>
    <dbReference type="NCBI Taxonomy" id="2987520"/>
    <lineage>
        <taxon>Bacteria</taxon>
        <taxon>Pseudomonadati</taxon>
        <taxon>Pseudomonadota</taxon>
        <taxon>Betaproteobacteria</taxon>
        <taxon>Burkholderiales</taxon>
        <taxon>Comamonadaceae</taxon>
        <taxon>Acidovorax</taxon>
    </lineage>
</organism>
<keyword evidence="2" id="KW-1185">Reference proteome</keyword>
<dbReference type="RefSeq" id="WP_274108921.1">
    <property type="nucleotide sequence ID" value="NZ_JAPCKI010000003.1"/>
</dbReference>
<dbReference type="Proteomes" id="UP001148932">
    <property type="component" value="Unassembled WGS sequence"/>
</dbReference>
<proteinExistence type="predicted"/>
<name>A0ABT5RUI7_9BURK</name>
<evidence type="ECO:0000313" key="2">
    <source>
        <dbReference type="Proteomes" id="UP001148932"/>
    </source>
</evidence>
<reference evidence="1" key="1">
    <citation type="submission" date="2022-10" db="EMBL/GenBank/DDBJ databases">
        <title>Description of microaerobic benzene degrading bacteria.</title>
        <authorList>
            <person name="Bedics A."/>
            <person name="Tancsics A."/>
            <person name="Banerjee S."/>
        </authorList>
    </citation>
    <scope>NUCLEOTIDE SEQUENCE</scope>
    <source>
        <strain evidence="1">D2M1</strain>
    </source>
</reference>
<protein>
    <submittedName>
        <fullName evidence="1">Uncharacterized protein</fullName>
    </submittedName>
</protein>
<evidence type="ECO:0000313" key="1">
    <source>
        <dbReference type="EMBL" id="MDD2177341.1"/>
    </source>
</evidence>
<comment type="caution">
    <text evidence="1">The sequence shown here is derived from an EMBL/GenBank/DDBJ whole genome shotgun (WGS) entry which is preliminary data.</text>
</comment>
<gene>
    <name evidence="1" type="ORF">OIN59_07825</name>
</gene>